<protein>
    <submittedName>
        <fullName evidence="1">Uncharacterized protein</fullName>
    </submittedName>
</protein>
<gene>
    <name evidence="1" type="ORF">DEW08_21865</name>
</gene>
<organism evidence="1 2">
    <name type="scientific">Azospirillum thermophilum</name>
    <dbReference type="NCBI Taxonomy" id="2202148"/>
    <lineage>
        <taxon>Bacteria</taxon>
        <taxon>Pseudomonadati</taxon>
        <taxon>Pseudomonadota</taxon>
        <taxon>Alphaproteobacteria</taxon>
        <taxon>Rhodospirillales</taxon>
        <taxon>Azospirillaceae</taxon>
        <taxon>Azospirillum</taxon>
    </lineage>
</organism>
<reference evidence="2" key="1">
    <citation type="submission" date="2018-05" db="EMBL/GenBank/DDBJ databases">
        <title>Azospirillum thermophila sp. nov., a novel isolated from hot spring.</title>
        <authorList>
            <person name="Zhao Z."/>
        </authorList>
    </citation>
    <scope>NUCLEOTIDE SEQUENCE [LARGE SCALE GENOMIC DNA]</scope>
    <source>
        <strain evidence="2">CFH 70021</strain>
        <plasmid evidence="2">unnamed1</plasmid>
    </source>
</reference>
<name>A0A2S2CW89_9PROT</name>
<dbReference type="KEGG" id="azz:DEW08_21865"/>
<keyword evidence="1" id="KW-0614">Plasmid</keyword>
<sequence>MEPASCCLSRLPLSGKFWLKRALVDAALLTGDTPPPDPDGRLLADIRVEAGRIRAVLPAGEAPCCSPDSISAGRRCSR</sequence>
<dbReference type="OrthoDB" id="7306197at2"/>
<geneLocation type="plasmid" evidence="1 2">
    <name>unnamed1</name>
</geneLocation>
<keyword evidence="2" id="KW-1185">Reference proteome</keyword>
<dbReference type="Proteomes" id="UP000245629">
    <property type="component" value="Plasmid unnamed1"/>
</dbReference>
<dbReference type="AlphaFoldDB" id="A0A2S2CW89"/>
<evidence type="ECO:0000313" key="2">
    <source>
        <dbReference type="Proteomes" id="UP000245629"/>
    </source>
</evidence>
<proteinExistence type="predicted"/>
<accession>A0A2S2CW89</accession>
<evidence type="ECO:0000313" key="1">
    <source>
        <dbReference type="EMBL" id="AWK88736.1"/>
    </source>
</evidence>
<dbReference type="RefSeq" id="WP_109331336.1">
    <property type="nucleotide sequence ID" value="NZ_CP029356.1"/>
</dbReference>
<dbReference type="EMBL" id="CP029356">
    <property type="protein sequence ID" value="AWK88736.1"/>
    <property type="molecule type" value="Genomic_DNA"/>
</dbReference>